<evidence type="ECO:0000313" key="1">
    <source>
        <dbReference type="EMBL" id="EKD03015.1"/>
    </source>
</evidence>
<dbReference type="Proteomes" id="UP000006757">
    <property type="component" value="Unassembled WGS sequence"/>
</dbReference>
<dbReference type="HOGENOM" id="CLU_1171329_0_0_1"/>
<name>K1VFZ4_TRIAC</name>
<organism evidence="1 2">
    <name type="scientific">Trichosporon asahii var. asahii (strain CBS 8904)</name>
    <name type="common">Yeast</name>
    <dbReference type="NCBI Taxonomy" id="1220162"/>
    <lineage>
        <taxon>Eukaryota</taxon>
        <taxon>Fungi</taxon>
        <taxon>Dikarya</taxon>
        <taxon>Basidiomycota</taxon>
        <taxon>Agaricomycotina</taxon>
        <taxon>Tremellomycetes</taxon>
        <taxon>Trichosporonales</taxon>
        <taxon>Trichosporonaceae</taxon>
        <taxon>Trichosporon</taxon>
    </lineage>
</organism>
<gene>
    <name evidence="1" type="ORF">A1Q2_02670</name>
</gene>
<dbReference type="InParanoid" id="K1VFZ4"/>
<comment type="caution">
    <text evidence="1">The sequence shown here is derived from an EMBL/GenBank/DDBJ whole genome shotgun (WGS) entry which is preliminary data.</text>
</comment>
<reference evidence="1 2" key="1">
    <citation type="journal article" date="2012" name="Eukaryot. Cell">
        <title>Genome sequence of the Trichosporon asahii environmental strain CBS 8904.</title>
        <authorList>
            <person name="Yang R.Y."/>
            <person name="Li H.T."/>
            <person name="Zhu H."/>
            <person name="Zhou G.P."/>
            <person name="Wang M."/>
            <person name="Wang L."/>
        </authorList>
    </citation>
    <scope>NUCLEOTIDE SEQUENCE [LARGE SCALE GENOMIC DNA]</scope>
    <source>
        <strain evidence="1 2">CBS 8904</strain>
    </source>
</reference>
<accession>K1VFZ4</accession>
<protein>
    <submittedName>
        <fullName evidence="1">Uncharacterized protein</fullName>
    </submittedName>
</protein>
<keyword evidence="2" id="KW-1185">Reference proteome</keyword>
<dbReference type="EMBL" id="AMBO01000270">
    <property type="protein sequence ID" value="EKD03015.1"/>
    <property type="molecule type" value="Genomic_DNA"/>
</dbReference>
<dbReference type="AlphaFoldDB" id="K1VFZ4"/>
<evidence type="ECO:0000313" key="2">
    <source>
        <dbReference type="Proteomes" id="UP000006757"/>
    </source>
</evidence>
<proteinExistence type="predicted"/>
<sequence length="237" mass="25489">MYGRRANGATRRALSPVVNTDGQAAVHSDMTRDVVALTFSVSSNLFPTGSPRPGTTMLIVFDLVRHSDILKAVLLACSFEPATLNALRLVCTATKQAVVAFHCRAIRLLFVSQGPPSPANINIYLTTLDPLDLPREQMPPYALSPALAFSMRASIPPEAAFGIHPGVALALNHPAYVSVYLTDMHHDHFWSMQASPGQLAYHSPVQLLSHVECLLSIIAARSLSAPSTTPPSTSPRT</sequence>